<dbReference type="PANTHER" id="PTHR46417:SF1">
    <property type="entry name" value="TRNA (GUANINE-N(1)-)-METHYLTRANSFERASE"/>
    <property type="match status" value="1"/>
</dbReference>
<evidence type="ECO:0000256" key="15">
    <source>
        <dbReference type="HAMAP-Rule" id="MF_00605"/>
    </source>
</evidence>
<reference evidence="19 20" key="1">
    <citation type="submission" date="2016-10" db="EMBL/GenBank/DDBJ databases">
        <authorList>
            <person name="de Groot N.N."/>
        </authorList>
    </citation>
    <scope>NUCLEOTIDE SEQUENCE [LARGE SCALE GENOMIC DNA]</scope>
    <source>
        <strain evidence="19 20">DSM 2179</strain>
    </source>
</reference>
<evidence type="ECO:0000256" key="3">
    <source>
        <dbReference type="ARBA" id="ARBA00007630"/>
    </source>
</evidence>
<protein>
    <recommendedName>
        <fullName evidence="6 15">tRNA (guanine-N(1)-)-methyltransferase</fullName>
        <ecNumber evidence="5 15">2.1.1.228</ecNumber>
    </recommendedName>
    <alternativeName>
        <fullName evidence="12 15">M1G-methyltransferase</fullName>
    </alternativeName>
    <alternativeName>
        <fullName evidence="13 15">tRNA [GM37] methyltransferase</fullName>
    </alternativeName>
</protein>
<feature type="binding site" evidence="15 16">
    <location>
        <begin position="134"/>
        <end position="139"/>
    </location>
    <ligand>
        <name>S-adenosyl-L-methionine</name>
        <dbReference type="ChEBI" id="CHEBI:59789"/>
    </ligand>
</feature>
<name>A0A1H6VX74_9FIRM</name>
<comment type="catalytic activity">
    <reaction evidence="14 15 17">
        <text>guanosine(37) in tRNA + S-adenosyl-L-methionine = N(1)-methylguanosine(37) in tRNA + S-adenosyl-L-homocysteine + H(+)</text>
        <dbReference type="Rhea" id="RHEA:36899"/>
        <dbReference type="Rhea" id="RHEA-COMP:10145"/>
        <dbReference type="Rhea" id="RHEA-COMP:10147"/>
        <dbReference type="ChEBI" id="CHEBI:15378"/>
        <dbReference type="ChEBI" id="CHEBI:57856"/>
        <dbReference type="ChEBI" id="CHEBI:59789"/>
        <dbReference type="ChEBI" id="CHEBI:73542"/>
        <dbReference type="ChEBI" id="CHEBI:74269"/>
        <dbReference type="EC" id="2.1.1.228"/>
    </reaction>
</comment>
<keyword evidence="11 15" id="KW-0819">tRNA processing</keyword>
<keyword evidence="9 15" id="KW-0808">Transferase</keyword>
<dbReference type="GO" id="GO:0052906">
    <property type="term" value="F:tRNA (guanine(37)-N1)-methyltransferase activity"/>
    <property type="evidence" value="ECO:0007669"/>
    <property type="project" value="UniProtKB-UniRule"/>
</dbReference>
<dbReference type="NCBIfam" id="TIGR00088">
    <property type="entry name" value="trmD"/>
    <property type="match status" value="1"/>
</dbReference>
<evidence type="ECO:0000256" key="14">
    <source>
        <dbReference type="ARBA" id="ARBA00047783"/>
    </source>
</evidence>
<dbReference type="Gene3D" id="3.40.1280.10">
    <property type="match status" value="1"/>
</dbReference>
<evidence type="ECO:0000313" key="19">
    <source>
        <dbReference type="EMBL" id="SEJ08296.1"/>
    </source>
</evidence>
<keyword evidence="8 15" id="KW-0489">Methyltransferase</keyword>
<evidence type="ECO:0000256" key="8">
    <source>
        <dbReference type="ARBA" id="ARBA00022603"/>
    </source>
</evidence>
<dbReference type="SUPFAM" id="SSF75217">
    <property type="entry name" value="alpha/beta knot"/>
    <property type="match status" value="1"/>
</dbReference>
<comment type="function">
    <text evidence="1 15 17">Specifically methylates guanosine-37 in various tRNAs.</text>
</comment>
<dbReference type="EC" id="2.1.1.228" evidence="5 15"/>
<comment type="subcellular location">
    <subcellularLocation>
        <location evidence="2 15 17">Cytoplasm</location>
    </subcellularLocation>
</comment>
<dbReference type="FunFam" id="1.10.1270.20:FF:000001">
    <property type="entry name" value="tRNA (guanine-N(1)-)-methyltransferase"/>
    <property type="match status" value="1"/>
</dbReference>
<keyword evidence="10 15" id="KW-0949">S-adenosyl-L-methionine</keyword>
<dbReference type="Pfam" id="PF01746">
    <property type="entry name" value="tRNA_m1G_MT"/>
    <property type="match status" value="1"/>
</dbReference>
<feature type="domain" description="tRNA methyltransferase TRMD/TRM10-type" evidence="18">
    <location>
        <begin position="1"/>
        <end position="227"/>
    </location>
</feature>
<dbReference type="InterPro" id="IPR016009">
    <property type="entry name" value="tRNA_MeTrfase_TRMD/TRM10"/>
</dbReference>
<keyword evidence="7 15" id="KW-0963">Cytoplasm</keyword>
<evidence type="ECO:0000256" key="13">
    <source>
        <dbReference type="ARBA" id="ARBA00033392"/>
    </source>
</evidence>
<comment type="similarity">
    <text evidence="3 15 17">Belongs to the RNA methyltransferase TrmD family.</text>
</comment>
<feature type="binding site" evidence="15 16">
    <location>
        <position position="114"/>
    </location>
    <ligand>
        <name>S-adenosyl-L-methionine</name>
        <dbReference type="ChEBI" id="CHEBI:59789"/>
    </ligand>
</feature>
<proteinExistence type="inferred from homology"/>
<evidence type="ECO:0000256" key="17">
    <source>
        <dbReference type="RuleBase" id="RU003464"/>
    </source>
</evidence>
<dbReference type="GO" id="GO:0002939">
    <property type="term" value="P:tRNA N1-guanine methylation"/>
    <property type="evidence" value="ECO:0007669"/>
    <property type="project" value="TreeGrafter"/>
</dbReference>
<evidence type="ECO:0000256" key="1">
    <source>
        <dbReference type="ARBA" id="ARBA00002634"/>
    </source>
</evidence>
<dbReference type="PIRSF" id="PIRSF000386">
    <property type="entry name" value="tRNA_mtase"/>
    <property type="match status" value="1"/>
</dbReference>
<dbReference type="RefSeq" id="WP_091829417.1">
    <property type="nucleotide sequence ID" value="NZ_FNZK01000003.1"/>
</dbReference>
<dbReference type="EMBL" id="FNZK01000003">
    <property type="protein sequence ID" value="SEJ08296.1"/>
    <property type="molecule type" value="Genomic_DNA"/>
</dbReference>
<gene>
    <name evidence="15" type="primary">trmD</name>
    <name evidence="19" type="ORF">SAMN05660742_10398</name>
</gene>
<sequence>MQIDIISLFPEMFAGPFGQSITKRAIENNLLNVQITNPRQFAYDKHQQVDDAPFGGGNGMVLKPEPFFRAVKHIKDNTEFINRRIVLMCPSGQPFTQAKAKELAGYDQLIFVCGHYEGFDARITDHLVDEAISIGDYVLTGGELPAMVIVDALSRMLPGVLGSAESAPTDSFYAGLLECPQYTRPREYHGFSVPDILLSGDHAKINLWRRREALRVTLYARPDLLEKIELDATDLKLLAEIKAERRGS</sequence>
<evidence type="ECO:0000256" key="2">
    <source>
        <dbReference type="ARBA" id="ARBA00004496"/>
    </source>
</evidence>
<evidence type="ECO:0000256" key="6">
    <source>
        <dbReference type="ARBA" id="ARBA00014679"/>
    </source>
</evidence>
<dbReference type="InterPro" id="IPR029028">
    <property type="entry name" value="Alpha/beta_knot_MTases"/>
</dbReference>
<evidence type="ECO:0000259" key="18">
    <source>
        <dbReference type="Pfam" id="PF01746"/>
    </source>
</evidence>
<organism evidence="19 20">
    <name type="scientific">Propionispira arboris</name>
    <dbReference type="NCBI Taxonomy" id="84035"/>
    <lineage>
        <taxon>Bacteria</taxon>
        <taxon>Bacillati</taxon>
        <taxon>Bacillota</taxon>
        <taxon>Negativicutes</taxon>
        <taxon>Selenomonadales</taxon>
        <taxon>Selenomonadaceae</taxon>
        <taxon>Propionispira</taxon>
    </lineage>
</organism>
<evidence type="ECO:0000256" key="10">
    <source>
        <dbReference type="ARBA" id="ARBA00022691"/>
    </source>
</evidence>
<dbReference type="CDD" id="cd18080">
    <property type="entry name" value="TrmD-like"/>
    <property type="match status" value="1"/>
</dbReference>
<evidence type="ECO:0000256" key="11">
    <source>
        <dbReference type="ARBA" id="ARBA00022694"/>
    </source>
</evidence>
<evidence type="ECO:0000256" key="4">
    <source>
        <dbReference type="ARBA" id="ARBA00011738"/>
    </source>
</evidence>
<evidence type="ECO:0000256" key="5">
    <source>
        <dbReference type="ARBA" id="ARBA00012807"/>
    </source>
</evidence>
<evidence type="ECO:0000256" key="7">
    <source>
        <dbReference type="ARBA" id="ARBA00022490"/>
    </source>
</evidence>
<evidence type="ECO:0000256" key="12">
    <source>
        <dbReference type="ARBA" id="ARBA00029736"/>
    </source>
</evidence>
<dbReference type="FunFam" id="3.40.1280.10:FF:000001">
    <property type="entry name" value="tRNA (guanine-N(1)-)-methyltransferase"/>
    <property type="match status" value="1"/>
</dbReference>
<evidence type="ECO:0000256" key="16">
    <source>
        <dbReference type="PIRSR" id="PIRSR000386-1"/>
    </source>
</evidence>
<dbReference type="AlphaFoldDB" id="A0A1H6VX74"/>
<dbReference type="InterPro" id="IPR029026">
    <property type="entry name" value="tRNA_m1G_MTases_N"/>
</dbReference>
<dbReference type="Gene3D" id="1.10.1270.20">
    <property type="entry name" value="tRNA(m1g37)methyltransferase, domain 2"/>
    <property type="match status" value="1"/>
</dbReference>
<dbReference type="Proteomes" id="UP000199662">
    <property type="component" value="Unassembled WGS sequence"/>
</dbReference>
<dbReference type="NCBIfam" id="NF000648">
    <property type="entry name" value="PRK00026.1"/>
    <property type="match status" value="1"/>
</dbReference>
<dbReference type="InterPro" id="IPR023148">
    <property type="entry name" value="tRNA_m1G_MeTrfase_C_sf"/>
</dbReference>
<evidence type="ECO:0000313" key="20">
    <source>
        <dbReference type="Proteomes" id="UP000199662"/>
    </source>
</evidence>
<dbReference type="InterPro" id="IPR002649">
    <property type="entry name" value="tRNA_m1G_MeTrfase_TrmD"/>
</dbReference>
<evidence type="ECO:0000256" key="9">
    <source>
        <dbReference type="ARBA" id="ARBA00022679"/>
    </source>
</evidence>
<accession>A0A1H6VX74</accession>
<comment type="subunit">
    <text evidence="4 15 17">Homodimer.</text>
</comment>
<dbReference type="STRING" id="84035.SAMN05660742_10398"/>
<dbReference type="PANTHER" id="PTHR46417">
    <property type="entry name" value="TRNA (GUANINE-N(1)-)-METHYLTRANSFERASE"/>
    <property type="match status" value="1"/>
</dbReference>
<keyword evidence="20" id="KW-1185">Reference proteome</keyword>
<dbReference type="GO" id="GO:0005829">
    <property type="term" value="C:cytosol"/>
    <property type="evidence" value="ECO:0007669"/>
    <property type="project" value="TreeGrafter"/>
</dbReference>
<dbReference type="HAMAP" id="MF_00605">
    <property type="entry name" value="TrmD"/>
    <property type="match status" value="1"/>
</dbReference>